<dbReference type="GO" id="GO:0051315">
    <property type="term" value="P:attachment of mitotic spindle microtubules to kinetochore"/>
    <property type="evidence" value="ECO:0007669"/>
    <property type="project" value="UniProtKB-UniRule"/>
</dbReference>
<dbReference type="GO" id="GO:0031262">
    <property type="term" value="C:Ndc80 complex"/>
    <property type="evidence" value="ECO:0007669"/>
    <property type="project" value="UniProtKB-UniRule"/>
</dbReference>
<accession>A0A5J5B1F0</accession>
<reference evidence="12 13" key="1">
    <citation type="submission" date="2019-09" db="EMBL/GenBank/DDBJ databases">
        <title>A chromosome-level genome assembly of the Chinese tupelo Nyssa sinensis.</title>
        <authorList>
            <person name="Yang X."/>
            <person name="Kang M."/>
            <person name="Yang Y."/>
            <person name="Xiong H."/>
            <person name="Wang M."/>
            <person name="Zhang Z."/>
            <person name="Wang Z."/>
            <person name="Wu H."/>
            <person name="Ma T."/>
            <person name="Liu J."/>
            <person name="Xi Z."/>
        </authorList>
    </citation>
    <scope>NUCLEOTIDE SEQUENCE [LARGE SCALE GENOMIC DNA]</scope>
    <source>
        <strain evidence="12">J267</strain>
        <tissue evidence="12">Leaf</tissue>
    </source>
</reference>
<dbReference type="InterPro" id="IPR038273">
    <property type="entry name" value="Ndc80_sf"/>
</dbReference>
<evidence type="ECO:0000256" key="2">
    <source>
        <dbReference type="ARBA" id="ARBA00022454"/>
    </source>
</evidence>
<keyword evidence="8" id="KW-0995">Kinetochore</keyword>
<dbReference type="OrthoDB" id="7459479at2759"/>
<protein>
    <recommendedName>
        <fullName evidence="8">Kinetochore protein NDC80</fullName>
    </recommendedName>
</protein>
<keyword evidence="6 8" id="KW-0131">Cell cycle</keyword>
<comment type="subunit">
    <text evidence="8">Component of the NDC80 complex.</text>
</comment>
<dbReference type="Proteomes" id="UP000325577">
    <property type="component" value="Linkage Group LG16"/>
</dbReference>
<keyword evidence="8" id="KW-0539">Nucleus</keyword>
<dbReference type="Pfam" id="PF03801">
    <property type="entry name" value="Ndc80_HEC"/>
    <property type="match status" value="1"/>
</dbReference>
<feature type="compositionally biased region" description="Low complexity" evidence="10">
    <location>
        <begin position="43"/>
        <end position="54"/>
    </location>
</feature>
<keyword evidence="7 8" id="KW-0137">Centromere</keyword>
<dbReference type="EMBL" id="CM018039">
    <property type="protein sequence ID" value="KAA8536519.1"/>
    <property type="molecule type" value="Genomic_DNA"/>
</dbReference>
<feature type="compositionally biased region" description="Basic and acidic residues" evidence="10">
    <location>
        <begin position="10"/>
        <end position="19"/>
    </location>
</feature>
<keyword evidence="4 8" id="KW-0498">Mitosis</keyword>
<evidence type="ECO:0000256" key="5">
    <source>
        <dbReference type="ARBA" id="ARBA00023054"/>
    </source>
</evidence>
<evidence type="ECO:0000256" key="10">
    <source>
        <dbReference type="SAM" id="MobiDB-lite"/>
    </source>
</evidence>
<dbReference type="InterPro" id="IPR055260">
    <property type="entry name" value="Ndc80_CH"/>
</dbReference>
<comment type="similarity">
    <text evidence="1 8">Belongs to the NDC80/HEC1 family.</text>
</comment>
<evidence type="ECO:0000256" key="1">
    <source>
        <dbReference type="ARBA" id="ARBA00007050"/>
    </source>
</evidence>
<comment type="subcellular location">
    <subcellularLocation>
        <location evidence="8">Chromosome</location>
        <location evidence="8">Centromere</location>
        <location evidence="8">Kinetochore</location>
    </subcellularLocation>
    <subcellularLocation>
        <location evidence="8">Nucleus</location>
    </subcellularLocation>
</comment>
<dbReference type="PANTHER" id="PTHR46681">
    <property type="entry name" value="KINETOCHORE PROTEIN NDC80 HOMOLOG"/>
    <property type="match status" value="1"/>
</dbReference>
<evidence type="ECO:0000256" key="6">
    <source>
        <dbReference type="ARBA" id="ARBA00023306"/>
    </source>
</evidence>
<keyword evidence="13" id="KW-1185">Reference proteome</keyword>
<dbReference type="Gene3D" id="1.10.418.30">
    <property type="entry name" value="Ncd80 complex, Ncd80 subunit"/>
    <property type="match status" value="1"/>
</dbReference>
<keyword evidence="3 8" id="KW-0132">Cell division</keyword>
<feature type="coiled-coil region" evidence="9">
    <location>
        <begin position="214"/>
        <end position="352"/>
    </location>
</feature>
<evidence type="ECO:0000256" key="9">
    <source>
        <dbReference type="SAM" id="Coils"/>
    </source>
</evidence>
<dbReference type="AlphaFoldDB" id="A0A5J5B1F0"/>
<evidence type="ECO:0000313" key="12">
    <source>
        <dbReference type="EMBL" id="KAA8536519.1"/>
    </source>
</evidence>
<keyword evidence="5 9" id="KW-0175">Coiled coil</keyword>
<feature type="coiled-coil region" evidence="9">
    <location>
        <begin position="446"/>
        <end position="480"/>
    </location>
</feature>
<name>A0A5J5B1F0_9ASTE</name>
<dbReference type="InterPro" id="IPR055307">
    <property type="entry name" value="NDC80_plants"/>
</dbReference>
<feature type="domain" description="Kinetochore protein Ndc80 CH" evidence="11">
    <location>
        <begin position="62"/>
        <end position="170"/>
    </location>
</feature>
<gene>
    <name evidence="12" type="ORF">F0562_028997</name>
</gene>
<organism evidence="12 13">
    <name type="scientific">Nyssa sinensis</name>
    <dbReference type="NCBI Taxonomy" id="561372"/>
    <lineage>
        <taxon>Eukaryota</taxon>
        <taxon>Viridiplantae</taxon>
        <taxon>Streptophyta</taxon>
        <taxon>Embryophyta</taxon>
        <taxon>Tracheophyta</taxon>
        <taxon>Spermatophyta</taxon>
        <taxon>Magnoliopsida</taxon>
        <taxon>eudicotyledons</taxon>
        <taxon>Gunneridae</taxon>
        <taxon>Pentapetalae</taxon>
        <taxon>asterids</taxon>
        <taxon>Cornales</taxon>
        <taxon>Nyssaceae</taxon>
        <taxon>Nyssa</taxon>
    </lineage>
</organism>
<evidence type="ECO:0000256" key="3">
    <source>
        <dbReference type="ARBA" id="ARBA00022618"/>
    </source>
</evidence>
<evidence type="ECO:0000256" key="8">
    <source>
        <dbReference type="RuleBase" id="RU368072"/>
    </source>
</evidence>
<evidence type="ECO:0000256" key="7">
    <source>
        <dbReference type="ARBA" id="ARBA00023328"/>
    </source>
</evidence>
<evidence type="ECO:0000313" key="13">
    <source>
        <dbReference type="Proteomes" id="UP000325577"/>
    </source>
</evidence>
<comment type="function">
    <text evidence="8">Acts as a component of the essential kinetochore-associated NDC80 complex, which is required for chromosome segregation and spindle checkpoint activity.</text>
</comment>
<evidence type="ECO:0000256" key="4">
    <source>
        <dbReference type="ARBA" id="ARBA00022776"/>
    </source>
</evidence>
<sequence length="587" mass="66223">MRAAGRRRPKESFAQDRKPPPTPNAAADPWQLMGGATGRDSDASFCSSRPSSSSIGINRSAAASVPVTDRAYQLSAIRSINSYLSSHSSQTSLKPPLPSAKDITDTLRFVLARLDFAPNKLEEDLYTVLKQLNCPIKLNKSALRAPGTPHSWPNLLAVIHWLVQIAMYNDHLINSSQTRSIFEDNSMFIYSLNSYLHYIRGDDDSVDALDREFMEKLQQERDSMEENAKLLEDNVKELEAKLEGLKSGPSPRELLEKEKSVLEEDIKKFHAMIEQLNGHIMTVEKVLEEKEKELEAKFGENKRICEENEELKKRVGLQGINSRDAERMKRELQAVERDIGDAEVARNAWEEKSWDLDTTMGHKFKELEALSIDCNQAIRRLKLGNGFQYELNAKGSTPAQVLGLDYKATLKPVLASFADDIKKSSMMKLEELISLQQQTVENAAKIEAKRNRLMELQSHIEEEESQLNLLKKETQDYTSKCATEARRMVRDVEAEAHNLDIVEGEAADFLKTSQVKLQEAILQSEEEIQLCSRELFALVDSVSKYKEYTASKISEMKSNLSETVGAVSDVHKGSLPAQFGIVIDTRR</sequence>
<keyword evidence="2 8" id="KW-0158">Chromosome</keyword>
<dbReference type="GO" id="GO:0005634">
    <property type="term" value="C:nucleus"/>
    <property type="evidence" value="ECO:0007669"/>
    <property type="project" value="UniProtKB-SubCell"/>
</dbReference>
<proteinExistence type="inferred from homology"/>
<dbReference type="GO" id="GO:0051301">
    <property type="term" value="P:cell division"/>
    <property type="evidence" value="ECO:0007669"/>
    <property type="project" value="UniProtKB-UniRule"/>
</dbReference>
<feature type="region of interest" description="Disordered" evidence="10">
    <location>
        <begin position="1"/>
        <end position="54"/>
    </location>
</feature>
<evidence type="ECO:0000259" key="11">
    <source>
        <dbReference type="Pfam" id="PF03801"/>
    </source>
</evidence>
<dbReference type="PANTHER" id="PTHR46681:SF1">
    <property type="entry name" value="KINETOCHORE PROTEIN NDC80 HOMOLOG"/>
    <property type="match status" value="1"/>
</dbReference>